<feature type="transmembrane region" description="Helical" evidence="2">
    <location>
        <begin position="6"/>
        <end position="27"/>
    </location>
</feature>
<organism evidence="3 4">
    <name type="scientific">Hwanghaeella grinnelliae</name>
    <dbReference type="NCBI Taxonomy" id="2500179"/>
    <lineage>
        <taxon>Bacteria</taxon>
        <taxon>Pseudomonadati</taxon>
        <taxon>Pseudomonadota</taxon>
        <taxon>Alphaproteobacteria</taxon>
        <taxon>Rhodospirillales</taxon>
        <taxon>Rhodospirillaceae</taxon>
        <taxon>Hwanghaeella</taxon>
    </lineage>
</organism>
<dbReference type="RefSeq" id="WP_127766883.1">
    <property type="nucleotide sequence ID" value="NZ_SADE01000003.1"/>
</dbReference>
<evidence type="ECO:0000256" key="1">
    <source>
        <dbReference type="SAM" id="MobiDB-lite"/>
    </source>
</evidence>
<keyword evidence="2" id="KW-1133">Transmembrane helix</keyword>
<dbReference type="EMBL" id="SADE01000003">
    <property type="protein sequence ID" value="RVU34756.1"/>
    <property type="molecule type" value="Genomic_DNA"/>
</dbReference>
<dbReference type="OrthoDB" id="7366267at2"/>
<keyword evidence="2" id="KW-0812">Transmembrane</keyword>
<gene>
    <name evidence="3" type="ORF">EOI86_18075</name>
</gene>
<sequence>MLGLSLGKLLVLVAVIVIVWQGFKLYARTQRVQDGDRRPGERTMGERLRKSMREKTGRTDPSVEDTEKCPVCGAYVPVGGSDCGRKDCPY</sequence>
<feature type="region of interest" description="Disordered" evidence="1">
    <location>
        <begin position="31"/>
        <end position="64"/>
    </location>
</feature>
<keyword evidence="4" id="KW-1185">Reference proteome</keyword>
<dbReference type="AlphaFoldDB" id="A0A437QJR9"/>
<comment type="caution">
    <text evidence="3">The sequence shown here is derived from an EMBL/GenBank/DDBJ whole genome shotgun (WGS) entry which is preliminary data.</text>
</comment>
<feature type="compositionally biased region" description="Basic and acidic residues" evidence="1">
    <location>
        <begin position="31"/>
        <end position="58"/>
    </location>
</feature>
<name>A0A437QJR9_9PROT</name>
<evidence type="ECO:0000313" key="4">
    <source>
        <dbReference type="Proteomes" id="UP000287447"/>
    </source>
</evidence>
<proteinExistence type="predicted"/>
<evidence type="ECO:0000313" key="3">
    <source>
        <dbReference type="EMBL" id="RVU34756.1"/>
    </source>
</evidence>
<dbReference type="Proteomes" id="UP000287447">
    <property type="component" value="Unassembled WGS sequence"/>
</dbReference>
<keyword evidence="2" id="KW-0472">Membrane</keyword>
<evidence type="ECO:0000256" key="2">
    <source>
        <dbReference type="SAM" id="Phobius"/>
    </source>
</evidence>
<accession>A0A437QJR9</accession>
<reference evidence="4" key="1">
    <citation type="submission" date="2019-01" db="EMBL/GenBank/DDBJ databases">
        <title>Gri0909 isolated from a small marine red alga.</title>
        <authorList>
            <person name="Kim J."/>
            <person name="Jeong S.E."/>
            <person name="Jeon C.O."/>
        </authorList>
    </citation>
    <scope>NUCLEOTIDE SEQUENCE [LARGE SCALE GENOMIC DNA]</scope>
    <source>
        <strain evidence="4">Gri0909</strain>
    </source>
</reference>
<protein>
    <submittedName>
        <fullName evidence="3">Uncharacterized protein</fullName>
    </submittedName>
</protein>